<sequence length="178" mass="20457">MPSVLLSEHFAKDQYHRAEEPIMGVGSVDLDRRNKERNLRSSTMSNVIAIQKYFPSKKKEALSFSRRKQYQSEEFTVDSSVDKYTQLMDTEEDSIHKKKKKDHRYNDKTMKIESNRKRRGSNASTTTLKTVASFCDHDSRTDHQSPMDDWKAKACMRIILAAARGALPICIAVTTSYS</sequence>
<proteinExistence type="predicted"/>
<organism evidence="1">
    <name type="scientific">Pseudo-nitzschia delicatissima</name>
    <dbReference type="NCBI Taxonomy" id="44447"/>
    <lineage>
        <taxon>Eukaryota</taxon>
        <taxon>Sar</taxon>
        <taxon>Stramenopiles</taxon>
        <taxon>Ochrophyta</taxon>
        <taxon>Bacillariophyta</taxon>
        <taxon>Bacillariophyceae</taxon>
        <taxon>Bacillariophycidae</taxon>
        <taxon>Bacillariales</taxon>
        <taxon>Bacillariaceae</taxon>
        <taxon>Pseudo-nitzschia</taxon>
    </lineage>
</organism>
<dbReference type="AlphaFoldDB" id="A0A7S0UH93"/>
<name>A0A7S0UH93_9STRA</name>
<evidence type="ECO:0000313" key="1">
    <source>
        <dbReference type="EMBL" id="CAD8762573.1"/>
    </source>
</evidence>
<gene>
    <name evidence="1" type="ORF">PDEL1432_LOCUS2613</name>
</gene>
<reference evidence="1" key="1">
    <citation type="submission" date="2021-01" db="EMBL/GenBank/DDBJ databases">
        <authorList>
            <person name="Corre E."/>
            <person name="Pelletier E."/>
            <person name="Niang G."/>
            <person name="Scheremetjew M."/>
            <person name="Finn R."/>
            <person name="Kale V."/>
            <person name="Holt S."/>
            <person name="Cochrane G."/>
            <person name="Meng A."/>
            <person name="Brown T."/>
            <person name="Cohen L."/>
        </authorList>
    </citation>
    <scope>NUCLEOTIDE SEQUENCE</scope>
    <source>
        <strain evidence="1">UNC1205</strain>
    </source>
</reference>
<accession>A0A7S0UH93</accession>
<dbReference type="EMBL" id="HBFL01003663">
    <property type="protein sequence ID" value="CAD8762573.1"/>
    <property type="molecule type" value="Transcribed_RNA"/>
</dbReference>
<protein>
    <submittedName>
        <fullName evidence="1">Uncharacterized protein</fullName>
    </submittedName>
</protein>